<proteinExistence type="predicted"/>
<accession>A0AAW9QVI2</accession>
<dbReference type="RefSeq" id="WP_332865124.1">
    <property type="nucleotide sequence ID" value="NZ_JBAFSM010000018.1"/>
</dbReference>
<protein>
    <submittedName>
        <fullName evidence="1">Uncharacterized protein</fullName>
    </submittedName>
</protein>
<dbReference type="Proteomes" id="UP001328733">
    <property type="component" value="Unassembled WGS sequence"/>
</dbReference>
<evidence type="ECO:0000313" key="2">
    <source>
        <dbReference type="Proteomes" id="UP001328733"/>
    </source>
</evidence>
<gene>
    <name evidence="1" type="ORF">V0288_10980</name>
</gene>
<evidence type="ECO:0000313" key="1">
    <source>
        <dbReference type="EMBL" id="MEG3437643.1"/>
    </source>
</evidence>
<reference evidence="1 2" key="1">
    <citation type="submission" date="2024-01" db="EMBL/GenBank/DDBJ databases">
        <title>Genomic insights into the taxonomy and metabolism of the cyanobacterium Pannus brasiliensis CCIBt3594.</title>
        <authorList>
            <person name="Machado M."/>
            <person name="Botero N.B."/>
            <person name="Andreote A.P.D."/>
            <person name="Feitosa A.M.T."/>
            <person name="Popin R."/>
            <person name="Sivonen K."/>
            <person name="Fiore M.F."/>
        </authorList>
    </citation>
    <scope>NUCLEOTIDE SEQUENCE [LARGE SCALE GENOMIC DNA]</scope>
    <source>
        <strain evidence="1 2">CCIBt3594</strain>
    </source>
</reference>
<keyword evidence="2" id="KW-1185">Reference proteome</keyword>
<dbReference type="EMBL" id="JBAFSM010000018">
    <property type="protein sequence ID" value="MEG3437643.1"/>
    <property type="molecule type" value="Genomic_DNA"/>
</dbReference>
<comment type="caution">
    <text evidence="1">The sequence shown here is derived from an EMBL/GenBank/DDBJ whole genome shotgun (WGS) entry which is preliminary data.</text>
</comment>
<organism evidence="1 2">
    <name type="scientific">Pannus brasiliensis CCIBt3594</name>
    <dbReference type="NCBI Taxonomy" id="1427578"/>
    <lineage>
        <taxon>Bacteria</taxon>
        <taxon>Bacillati</taxon>
        <taxon>Cyanobacteriota</taxon>
        <taxon>Cyanophyceae</taxon>
        <taxon>Oscillatoriophycideae</taxon>
        <taxon>Chroococcales</taxon>
        <taxon>Microcystaceae</taxon>
        <taxon>Pannus</taxon>
    </lineage>
</organism>
<dbReference type="AlphaFoldDB" id="A0AAW9QVI2"/>
<name>A0AAW9QVI2_9CHRO</name>
<sequence>MSYRQLTLSELKTNFNLSFIEGVGLFEKSPEVQPSRLLQEILVDNIP</sequence>